<sequence>MKFNFATIHVANLEASIRFYEEVIGLKVARRFPAGPNMEIAFMAEAGGAAEIELICDKGAEPPIYGEWPSLGLAVSDLDQAMEQVKKQGVEIVAGPIQPNPSTRFFFIHDPDGVNLEIIEQK</sequence>
<comment type="caution">
    <text evidence="3">The sequence shown here is derived from an EMBL/GenBank/DDBJ whole genome shotgun (WGS) entry which is preliminary data.</text>
</comment>
<feature type="domain" description="VOC" evidence="2">
    <location>
        <begin position="2"/>
        <end position="121"/>
    </location>
</feature>
<gene>
    <name evidence="3" type="ORF">H9L42_04305</name>
</gene>
<dbReference type="GO" id="GO:0046872">
    <property type="term" value="F:metal ion binding"/>
    <property type="evidence" value="ECO:0007669"/>
    <property type="project" value="UniProtKB-KW"/>
</dbReference>
<keyword evidence="4" id="KW-1185">Reference proteome</keyword>
<dbReference type="InterPro" id="IPR029068">
    <property type="entry name" value="Glyas_Bleomycin-R_OHBP_Dase"/>
</dbReference>
<evidence type="ECO:0000256" key="1">
    <source>
        <dbReference type="ARBA" id="ARBA00022723"/>
    </source>
</evidence>
<dbReference type="Proteomes" id="UP000602647">
    <property type="component" value="Unassembled WGS sequence"/>
</dbReference>
<protein>
    <submittedName>
        <fullName evidence="3">VOC family protein</fullName>
    </submittedName>
</protein>
<dbReference type="PANTHER" id="PTHR43048:SF3">
    <property type="entry name" value="METHYLMALONYL-COA EPIMERASE, MITOCHONDRIAL"/>
    <property type="match status" value="1"/>
</dbReference>
<proteinExistence type="predicted"/>
<dbReference type="Pfam" id="PF00903">
    <property type="entry name" value="Glyoxalase"/>
    <property type="match status" value="1"/>
</dbReference>
<name>A0A923SQ34_9FIRM</name>
<evidence type="ECO:0000259" key="2">
    <source>
        <dbReference type="PROSITE" id="PS51819"/>
    </source>
</evidence>
<dbReference type="PANTHER" id="PTHR43048">
    <property type="entry name" value="METHYLMALONYL-COA EPIMERASE"/>
    <property type="match status" value="1"/>
</dbReference>
<reference evidence="3" key="1">
    <citation type="submission" date="2020-08" db="EMBL/GenBank/DDBJ databases">
        <title>Genome public.</title>
        <authorList>
            <person name="Liu C."/>
            <person name="Sun Q."/>
        </authorList>
    </citation>
    <scope>NUCLEOTIDE SEQUENCE</scope>
    <source>
        <strain evidence="3">BX12</strain>
    </source>
</reference>
<dbReference type="InterPro" id="IPR037523">
    <property type="entry name" value="VOC_core"/>
</dbReference>
<dbReference type="AlphaFoldDB" id="A0A923SQ34"/>
<evidence type="ECO:0000313" key="4">
    <source>
        <dbReference type="Proteomes" id="UP000602647"/>
    </source>
</evidence>
<dbReference type="InterPro" id="IPR004360">
    <property type="entry name" value="Glyas_Fos-R_dOase_dom"/>
</dbReference>
<dbReference type="GO" id="GO:0046491">
    <property type="term" value="P:L-methylmalonyl-CoA metabolic process"/>
    <property type="evidence" value="ECO:0007669"/>
    <property type="project" value="TreeGrafter"/>
</dbReference>
<keyword evidence="1" id="KW-0479">Metal-binding</keyword>
<dbReference type="SUPFAM" id="SSF54593">
    <property type="entry name" value="Glyoxalase/Bleomycin resistance protein/Dihydroxybiphenyl dioxygenase"/>
    <property type="match status" value="1"/>
</dbReference>
<dbReference type="EMBL" id="JACRYT010000002">
    <property type="protein sequence ID" value="MBC6679045.1"/>
    <property type="molecule type" value="Genomic_DNA"/>
</dbReference>
<organism evidence="3 4">
    <name type="scientific">Zhenpiania hominis</name>
    <dbReference type="NCBI Taxonomy" id="2763644"/>
    <lineage>
        <taxon>Bacteria</taxon>
        <taxon>Bacillati</taxon>
        <taxon>Bacillota</taxon>
        <taxon>Clostridia</taxon>
        <taxon>Peptostreptococcales</taxon>
        <taxon>Anaerovoracaceae</taxon>
        <taxon>Zhenpiania</taxon>
    </lineage>
</organism>
<dbReference type="CDD" id="cd06587">
    <property type="entry name" value="VOC"/>
    <property type="match status" value="1"/>
</dbReference>
<dbReference type="Gene3D" id="3.10.180.10">
    <property type="entry name" value="2,3-Dihydroxybiphenyl 1,2-Dioxygenase, domain 1"/>
    <property type="match status" value="1"/>
</dbReference>
<accession>A0A923SQ34</accession>
<dbReference type="RefSeq" id="WP_187302138.1">
    <property type="nucleotide sequence ID" value="NZ_JACRYT010000002.1"/>
</dbReference>
<dbReference type="InterPro" id="IPR051785">
    <property type="entry name" value="MMCE/EMCE_epimerase"/>
</dbReference>
<dbReference type="GO" id="GO:0004493">
    <property type="term" value="F:methylmalonyl-CoA epimerase activity"/>
    <property type="evidence" value="ECO:0007669"/>
    <property type="project" value="TreeGrafter"/>
</dbReference>
<evidence type="ECO:0000313" key="3">
    <source>
        <dbReference type="EMBL" id="MBC6679045.1"/>
    </source>
</evidence>
<dbReference type="PROSITE" id="PS51819">
    <property type="entry name" value="VOC"/>
    <property type="match status" value="1"/>
</dbReference>